<evidence type="ECO:0000256" key="11">
    <source>
        <dbReference type="SAM" id="MobiDB-lite"/>
    </source>
</evidence>
<evidence type="ECO:0000256" key="8">
    <source>
        <dbReference type="ARBA" id="ARBA00023049"/>
    </source>
</evidence>
<comment type="similarity">
    <text evidence="10">Belongs to the peptidase M48 family.</text>
</comment>
<evidence type="ECO:0000256" key="1">
    <source>
        <dbReference type="ARBA" id="ARBA00022475"/>
    </source>
</evidence>
<keyword evidence="8 10" id="KW-0482">Metalloprotease</keyword>
<evidence type="ECO:0000256" key="3">
    <source>
        <dbReference type="ARBA" id="ARBA00022692"/>
    </source>
</evidence>
<proteinExistence type="inferred from homology"/>
<organism evidence="13 14">
    <name type="scientific">Roseofilum reptotaenium AO1-A</name>
    <dbReference type="NCBI Taxonomy" id="1925591"/>
    <lineage>
        <taxon>Bacteria</taxon>
        <taxon>Bacillati</taxon>
        <taxon>Cyanobacteriota</taxon>
        <taxon>Cyanophyceae</taxon>
        <taxon>Desertifilales</taxon>
        <taxon>Desertifilaceae</taxon>
        <taxon>Roseofilum</taxon>
    </lineage>
</organism>
<keyword evidence="9" id="KW-0472">Membrane</keyword>
<gene>
    <name evidence="13" type="ORF">BI308_02395</name>
</gene>
<dbReference type="GO" id="GO:0046872">
    <property type="term" value="F:metal ion binding"/>
    <property type="evidence" value="ECO:0007669"/>
    <property type="project" value="UniProtKB-KW"/>
</dbReference>
<keyword evidence="5 10" id="KW-0378">Hydrolase</keyword>
<keyword evidence="6 10" id="KW-0862">Zinc</keyword>
<keyword evidence="3" id="KW-0812">Transmembrane</keyword>
<comment type="caution">
    <text evidence="13">The sequence shown here is derived from an EMBL/GenBank/DDBJ whole genome shotgun (WGS) entry which is preliminary data.</text>
</comment>
<evidence type="ECO:0000256" key="6">
    <source>
        <dbReference type="ARBA" id="ARBA00022833"/>
    </source>
</evidence>
<evidence type="ECO:0000256" key="10">
    <source>
        <dbReference type="RuleBase" id="RU003983"/>
    </source>
</evidence>
<dbReference type="GO" id="GO:0004222">
    <property type="term" value="F:metalloendopeptidase activity"/>
    <property type="evidence" value="ECO:0007669"/>
    <property type="project" value="InterPro"/>
</dbReference>
<dbReference type="AlphaFoldDB" id="A0A1L9QXL0"/>
<keyword evidence="1" id="KW-1003">Cell membrane</keyword>
<dbReference type="GO" id="GO:0006508">
    <property type="term" value="P:proteolysis"/>
    <property type="evidence" value="ECO:0007669"/>
    <property type="project" value="UniProtKB-KW"/>
</dbReference>
<keyword evidence="7" id="KW-1133">Transmembrane helix</keyword>
<evidence type="ECO:0000313" key="14">
    <source>
        <dbReference type="Proteomes" id="UP000183940"/>
    </source>
</evidence>
<evidence type="ECO:0000256" key="7">
    <source>
        <dbReference type="ARBA" id="ARBA00022989"/>
    </source>
</evidence>
<feature type="region of interest" description="Disordered" evidence="11">
    <location>
        <begin position="280"/>
        <end position="309"/>
    </location>
</feature>
<name>A0A1L9QXL0_9CYAN</name>
<evidence type="ECO:0000256" key="9">
    <source>
        <dbReference type="ARBA" id="ARBA00023136"/>
    </source>
</evidence>
<comment type="cofactor">
    <cofactor evidence="10">
        <name>Zn(2+)</name>
        <dbReference type="ChEBI" id="CHEBI:29105"/>
    </cofactor>
    <text evidence="10">Binds 1 zinc ion per subunit.</text>
</comment>
<dbReference type="PANTHER" id="PTHR43221:SF3">
    <property type="entry name" value="SLL1280 PROTEIN"/>
    <property type="match status" value="1"/>
</dbReference>
<dbReference type="Pfam" id="PF01435">
    <property type="entry name" value="Peptidase_M48"/>
    <property type="match status" value="1"/>
</dbReference>
<dbReference type="InterPro" id="IPR050083">
    <property type="entry name" value="HtpX_protease"/>
</dbReference>
<evidence type="ECO:0000256" key="5">
    <source>
        <dbReference type="ARBA" id="ARBA00022801"/>
    </source>
</evidence>
<dbReference type="Gene3D" id="3.30.2010.10">
    <property type="entry name" value="Metalloproteases ('zincins'), catalytic domain"/>
    <property type="match status" value="1"/>
</dbReference>
<protein>
    <submittedName>
        <fullName evidence="13">Peptidase M48</fullName>
    </submittedName>
</protein>
<accession>A0A1L9QXL0</accession>
<dbReference type="Proteomes" id="UP000183940">
    <property type="component" value="Unassembled WGS sequence"/>
</dbReference>
<dbReference type="CDD" id="cd07325">
    <property type="entry name" value="M48_Ste24p_like"/>
    <property type="match status" value="1"/>
</dbReference>
<evidence type="ECO:0000259" key="12">
    <source>
        <dbReference type="Pfam" id="PF01435"/>
    </source>
</evidence>
<dbReference type="PANTHER" id="PTHR43221">
    <property type="entry name" value="PROTEASE HTPX"/>
    <property type="match status" value="1"/>
</dbReference>
<reference evidence="13" key="1">
    <citation type="submission" date="2016-10" db="EMBL/GenBank/DDBJ databases">
        <title>CRISPR-Cas defence system in Roseofilum reptotaenium: evidence of a bacteriophage-cyanobacterium arms race in the coral black band disease.</title>
        <authorList>
            <person name="Buerger P."/>
            <person name="Wood-Charlson E.M."/>
            <person name="Weynberg K.D."/>
            <person name="Willis B."/>
            <person name="Van Oppen M.J."/>
        </authorList>
    </citation>
    <scope>NUCLEOTIDE SEQUENCE [LARGE SCALE GENOMIC DNA]</scope>
    <source>
        <strain evidence="13">AO1-A</strain>
    </source>
</reference>
<feature type="compositionally biased region" description="Polar residues" evidence="11">
    <location>
        <begin position="280"/>
        <end position="301"/>
    </location>
</feature>
<keyword evidence="2 10" id="KW-0645">Protease</keyword>
<evidence type="ECO:0000313" key="13">
    <source>
        <dbReference type="EMBL" id="OJJ27352.1"/>
    </source>
</evidence>
<evidence type="ECO:0000256" key="2">
    <source>
        <dbReference type="ARBA" id="ARBA00022670"/>
    </source>
</evidence>
<dbReference type="EMBL" id="MLAW01000002">
    <property type="protein sequence ID" value="OJJ27352.1"/>
    <property type="molecule type" value="Genomic_DNA"/>
</dbReference>
<keyword evidence="14" id="KW-1185">Reference proteome</keyword>
<sequence>MPTYTGISSEAFRHPLDWEAEQTLRSFPGFDLLARKFVEFLAERPQYIYSMGNYVQVGPRQYSTIYQLFREAVRDLDVSPEPGLFVSQNAQVNSYALGQDNPFIVINTGLLDLMTEGEIKTVLAHELGHIKCGHTILIQMAIWVMSAAEAIGQMTFGLSNVVISISLLYAFYEWRRKAELSSDRAALLVTDDLPLVMNTMMKMAGGSSKYGHEVNLQEFIRQSQSYQDLDRDNLNQVYKFLLYNGGQGTFLSHPFPVDRLHYLQAWYDSPEYAQIRQGNYRQQTAEGSVNVDSQEPQSSQTEAEELRHQLEELQQEIERLKTQKQNNSSNRQGG</sequence>
<dbReference type="InterPro" id="IPR001915">
    <property type="entry name" value="Peptidase_M48"/>
</dbReference>
<dbReference type="STRING" id="1925591.BI308_02395"/>
<keyword evidence="4" id="KW-0479">Metal-binding</keyword>
<feature type="domain" description="Peptidase M48" evidence="12">
    <location>
        <begin position="64"/>
        <end position="266"/>
    </location>
</feature>
<evidence type="ECO:0000256" key="4">
    <source>
        <dbReference type="ARBA" id="ARBA00022723"/>
    </source>
</evidence>